<dbReference type="AlphaFoldDB" id="A0A8J4BD98"/>
<keyword evidence="3" id="KW-1185">Reference proteome</keyword>
<proteinExistence type="predicted"/>
<evidence type="ECO:0000313" key="2">
    <source>
        <dbReference type="EMBL" id="GIL59136.1"/>
    </source>
</evidence>
<gene>
    <name evidence="2" type="ORF">Vafri_14051</name>
</gene>
<sequence>MEVEVEVAPRVDGVIRGRKLEGDKEGVTKQRGSSSSSSCSSRSGGSADGITAPGQLRQGPSDLAASADAAAAVPPPPPPPPLPAPALPLVVVLPPPPPPLAAAAPLPAEVLRGSAVSRD</sequence>
<feature type="compositionally biased region" description="Basic and acidic residues" evidence="1">
    <location>
        <begin position="7"/>
        <end position="28"/>
    </location>
</feature>
<evidence type="ECO:0000256" key="1">
    <source>
        <dbReference type="SAM" id="MobiDB-lite"/>
    </source>
</evidence>
<feature type="region of interest" description="Disordered" evidence="1">
    <location>
        <begin position="1"/>
        <end position="119"/>
    </location>
</feature>
<name>A0A8J4BD98_9CHLO</name>
<feature type="compositionally biased region" description="Low complexity" evidence="1">
    <location>
        <begin position="31"/>
        <end position="45"/>
    </location>
</feature>
<feature type="compositionally biased region" description="Pro residues" evidence="1">
    <location>
        <begin position="73"/>
        <end position="86"/>
    </location>
</feature>
<feature type="compositionally biased region" description="Low complexity" evidence="1">
    <location>
        <begin position="60"/>
        <end position="72"/>
    </location>
</feature>
<protein>
    <submittedName>
        <fullName evidence="2">Uncharacterized protein</fullName>
    </submittedName>
</protein>
<evidence type="ECO:0000313" key="3">
    <source>
        <dbReference type="Proteomes" id="UP000747399"/>
    </source>
</evidence>
<organism evidence="2 3">
    <name type="scientific">Volvox africanus</name>
    <dbReference type="NCBI Taxonomy" id="51714"/>
    <lineage>
        <taxon>Eukaryota</taxon>
        <taxon>Viridiplantae</taxon>
        <taxon>Chlorophyta</taxon>
        <taxon>core chlorophytes</taxon>
        <taxon>Chlorophyceae</taxon>
        <taxon>CS clade</taxon>
        <taxon>Chlamydomonadales</taxon>
        <taxon>Volvocaceae</taxon>
        <taxon>Volvox</taxon>
    </lineage>
</organism>
<comment type="caution">
    <text evidence="2">The sequence shown here is derived from an EMBL/GenBank/DDBJ whole genome shotgun (WGS) entry which is preliminary data.</text>
</comment>
<dbReference type="Proteomes" id="UP000747399">
    <property type="component" value="Unassembled WGS sequence"/>
</dbReference>
<dbReference type="EMBL" id="BNCO01000033">
    <property type="protein sequence ID" value="GIL59136.1"/>
    <property type="molecule type" value="Genomic_DNA"/>
</dbReference>
<reference evidence="2" key="1">
    <citation type="journal article" date="2021" name="Proc. Natl. Acad. Sci. U.S.A.">
        <title>Three genomes in the algal genus Volvox reveal the fate of a haploid sex-determining region after a transition to homothallism.</title>
        <authorList>
            <person name="Yamamoto K."/>
            <person name="Hamaji T."/>
            <person name="Kawai-Toyooka H."/>
            <person name="Matsuzaki R."/>
            <person name="Takahashi F."/>
            <person name="Nishimura Y."/>
            <person name="Kawachi M."/>
            <person name="Noguchi H."/>
            <person name="Minakuchi Y."/>
            <person name="Umen J.G."/>
            <person name="Toyoda A."/>
            <person name="Nozaki H."/>
        </authorList>
    </citation>
    <scope>NUCLEOTIDE SEQUENCE</scope>
    <source>
        <strain evidence="2">NIES-3780</strain>
    </source>
</reference>
<accession>A0A8J4BD98</accession>